<dbReference type="EMBL" id="JBICCN010000023">
    <property type="protein sequence ID" value="KAL3102593.1"/>
    <property type="molecule type" value="Genomic_DNA"/>
</dbReference>
<gene>
    <name evidence="1" type="ORF">niasHS_000921</name>
</gene>
<dbReference type="AlphaFoldDB" id="A0ABD2KIK1"/>
<evidence type="ECO:0000313" key="1">
    <source>
        <dbReference type="EMBL" id="KAL3102593.1"/>
    </source>
</evidence>
<organism evidence="1 2">
    <name type="scientific">Heterodera schachtii</name>
    <name type="common">Sugarbeet cyst nematode worm</name>
    <name type="synonym">Tylenchus schachtii</name>
    <dbReference type="NCBI Taxonomy" id="97005"/>
    <lineage>
        <taxon>Eukaryota</taxon>
        <taxon>Metazoa</taxon>
        <taxon>Ecdysozoa</taxon>
        <taxon>Nematoda</taxon>
        <taxon>Chromadorea</taxon>
        <taxon>Rhabditida</taxon>
        <taxon>Tylenchina</taxon>
        <taxon>Tylenchomorpha</taxon>
        <taxon>Tylenchoidea</taxon>
        <taxon>Heteroderidae</taxon>
        <taxon>Heteroderinae</taxon>
        <taxon>Heterodera</taxon>
    </lineage>
</organism>
<name>A0ABD2KIK1_HETSC</name>
<evidence type="ECO:0000313" key="2">
    <source>
        <dbReference type="Proteomes" id="UP001620645"/>
    </source>
</evidence>
<sequence length="125" mass="14137">MVQNAFELAKQKAPASIFIDELEAIDIQRTDVGVAEPTRRIPTQRRTSKSLPATNRIDVLRTRPFFAPDVLTAKIRITQHQMRRAGNKFFAIHFAPEVNGRVAKMSTLIELSRCIEDFNGAQCRA</sequence>
<protein>
    <submittedName>
        <fullName evidence="1">Uncharacterized protein</fullName>
    </submittedName>
</protein>
<accession>A0ABD2KIK1</accession>
<comment type="caution">
    <text evidence="1">The sequence shown here is derived from an EMBL/GenBank/DDBJ whole genome shotgun (WGS) entry which is preliminary data.</text>
</comment>
<keyword evidence="2" id="KW-1185">Reference proteome</keyword>
<reference evidence="1 2" key="1">
    <citation type="submission" date="2024-10" db="EMBL/GenBank/DDBJ databases">
        <authorList>
            <person name="Kim D."/>
        </authorList>
    </citation>
    <scope>NUCLEOTIDE SEQUENCE [LARGE SCALE GENOMIC DNA]</scope>
    <source>
        <strain evidence="1">Taebaek</strain>
    </source>
</reference>
<dbReference type="Proteomes" id="UP001620645">
    <property type="component" value="Unassembled WGS sequence"/>
</dbReference>
<proteinExistence type="predicted"/>